<keyword evidence="2" id="KW-0285">Flavoprotein</keyword>
<dbReference type="GO" id="GO:0004497">
    <property type="term" value="F:monooxygenase activity"/>
    <property type="evidence" value="ECO:0007669"/>
    <property type="project" value="UniProtKB-KW"/>
</dbReference>
<dbReference type="Gene3D" id="3.50.50.60">
    <property type="entry name" value="FAD/NAD(P)-binding domain"/>
    <property type="match status" value="1"/>
</dbReference>
<dbReference type="PRINTS" id="PR00420">
    <property type="entry name" value="RNGMNOXGNASE"/>
</dbReference>
<evidence type="ECO:0000259" key="4">
    <source>
        <dbReference type="Pfam" id="PF01494"/>
    </source>
</evidence>
<accession>A0ABN3CVT7</accession>
<dbReference type="SUPFAM" id="SSF51905">
    <property type="entry name" value="FAD/NAD(P)-binding domain"/>
    <property type="match status" value="1"/>
</dbReference>
<comment type="caution">
    <text evidence="5">The sequence shown here is derived from an EMBL/GenBank/DDBJ whole genome shotgun (WGS) entry which is preliminary data.</text>
</comment>
<dbReference type="InterPro" id="IPR002938">
    <property type="entry name" value="FAD-bd"/>
</dbReference>
<comment type="cofactor">
    <cofactor evidence="1">
        <name>FAD</name>
        <dbReference type="ChEBI" id="CHEBI:57692"/>
    </cofactor>
</comment>
<dbReference type="Pfam" id="PF21274">
    <property type="entry name" value="Rng_hyd_C"/>
    <property type="match status" value="1"/>
</dbReference>
<evidence type="ECO:0000313" key="5">
    <source>
        <dbReference type="EMBL" id="GAA2213579.1"/>
    </source>
</evidence>
<organism evidence="5 6">
    <name type="scientific">Nonomuraea monospora</name>
    <dbReference type="NCBI Taxonomy" id="568818"/>
    <lineage>
        <taxon>Bacteria</taxon>
        <taxon>Bacillati</taxon>
        <taxon>Actinomycetota</taxon>
        <taxon>Actinomycetes</taxon>
        <taxon>Streptosporangiales</taxon>
        <taxon>Streptosporangiaceae</taxon>
        <taxon>Nonomuraea</taxon>
    </lineage>
</organism>
<dbReference type="PANTHER" id="PTHR43004">
    <property type="entry name" value="TRK SYSTEM POTASSIUM UPTAKE PROTEIN"/>
    <property type="match status" value="1"/>
</dbReference>
<evidence type="ECO:0000256" key="1">
    <source>
        <dbReference type="ARBA" id="ARBA00001974"/>
    </source>
</evidence>
<dbReference type="RefSeq" id="WP_344489449.1">
    <property type="nucleotide sequence ID" value="NZ_BAAAQX010000034.1"/>
</dbReference>
<dbReference type="InterPro" id="IPR050641">
    <property type="entry name" value="RIFMO-like"/>
</dbReference>
<sequence>MTETDVIVVGAGPTGLMLACELALAGVRCRLLERRAEQPNITRAFAVHARTLELLDARGLADDLLAKGVPVDSVAPAPGATLDLRRLATRYPMVLIVPQSGTEHLLEERARELGVQIVRGAEVVGLRQDDGRVIVDLADGSTETASYVVGCDGAHSKVRGLVGIDFAGKQYATHILLADVRATEPPSDALFAKASGEGVVLMIPFGDGWFRAIAWDRLREQVPLDVPLPMEEMRDAFVRIAGTDFGMREQRWSTRFLSERRQAERYRAGRVFLAGDSAHVHSPLGGQGMNTGIGDAMNLGWKLAAVVRGRAPESLLGSYERERHRVGAQVLTLTDAFNRLVLGRSAIRRAFRTLTLRLALRFGRSRTFLAGRLTGLGIRYPAASRRAHPWTGRRMPDLRCVDGRVYELLRDGRHLLVDAGAKGGAARGDVKVARYTGPAVPGMPAVVLVRPDGYVAWAGDDIPMTYQVSDESPFTLSLP</sequence>
<dbReference type="PANTHER" id="PTHR43004:SF19">
    <property type="entry name" value="BINDING MONOOXYGENASE, PUTATIVE (JCVI)-RELATED"/>
    <property type="match status" value="1"/>
</dbReference>
<protein>
    <submittedName>
        <fullName evidence="5">FAD-dependent monooxygenase</fullName>
    </submittedName>
</protein>
<gene>
    <name evidence="5" type="ORF">GCM10009850_090420</name>
</gene>
<feature type="domain" description="FAD-binding" evidence="4">
    <location>
        <begin position="3"/>
        <end position="332"/>
    </location>
</feature>
<keyword evidence="5" id="KW-0560">Oxidoreductase</keyword>
<proteinExistence type="predicted"/>
<evidence type="ECO:0000313" key="6">
    <source>
        <dbReference type="Proteomes" id="UP001499843"/>
    </source>
</evidence>
<keyword evidence="6" id="KW-1185">Reference proteome</keyword>
<dbReference type="Gene3D" id="3.40.30.120">
    <property type="match status" value="1"/>
</dbReference>
<dbReference type="Gene3D" id="3.30.70.2450">
    <property type="match status" value="1"/>
</dbReference>
<evidence type="ECO:0000256" key="3">
    <source>
        <dbReference type="ARBA" id="ARBA00022827"/>
    </source>
</evidence>
<keyword evidence="3" id="KW-0274">FAD</keyword>
<name>A0ABN3CVT7_9ACTN</name>
<reference evidence="5 6" key="1">
    <citation type="journal article" date="2019" name="Int. J. Syst. Evol. Microbiol.">
        <title>The Global Catalogue of Microorganisms (GCM) 10K type strain sequencing project: providing services to taxonomists for standard genome sequencing and annotation.</title>
        <authorList>
            <consortium name="The Broad Institute Genomics Platform"/>
            <consortium name="The Broad Institute Genome Sequencing Center for Infectious Disease"/>
            <person name="Wu L."/>
            <person name="Ma J."/>
        </authorList>
    </citation>
    <scope>NUCLEOTIDE SEQUENCE [LARGE SCALE GENOMIC DNA]</scope>
    <source>
        <strain evidence="5 6">JCM 16114</strain>
    </source>
</reference>
<keyword evidence="5" id="KW-0503">Monooxygenase</keyword>
<dbReference type="EMBL" id="BAAAQX010000034">
    <property type="protein sequence ID" value="GAA2213579.1"/>
    <property type="molecule type" value="Genomic_DNA"/>
</dbReference>
<dbReference type="InterPro" id="IPR036188">
    <property type="entry name" value="FAD/NAD-bd_sf"/>
</dbReference>
<dbReference type="Pfam" id="PF01494">
    <property type="entry name" value="FAD_binding_3"/>
    <property type="match status" value="1"/>
</dbReference>
<evidence type="ECO:0000256" key="2">
    <source>
        <dbReference type="ARBA" id="ARBA00022630"/>
    </source>
</evidence>
<dbReference type="Proteomes" id="UP001499843">
    <property type="component" value="Unassembled WGS sequence"/>
</dbReference>